<evidence type="ECO:0000313" key="3">
    <source>
        <dbReference type="Proteomes" id="UP000053257"/>
    </source>
</evidence>
<dbReference type="OrthoDB" id="983542at2759"/>
<keyword evidence="3" id="KW-1185">Reference proteome</keyword>
<organism evidence="2 3">
    <name type="scientific">Phlebiopsis gigantea (strain 11061_1 CR5-6)</name>
    <name type="common">White-rot fungus</name>
    <name type="synonym">Peniophora gigantea</name>
    <dbReference type="NCBI Taxonomy" id="745531"/>
    <lineage>
        <taxon>Eukaryota</taxon>
        <taxon>Fungi</taxon>
        <taxon>Dikarya</taxon>
        <taxon>Basidiomycota</taxon>
        <taxon>Agaricomycotina</taxon>
        <taxon>Agaricomycetes</taxon>
        <taxon>Polyporales</taxon>
        <taxon>Phanerochaetaceae</taxon>
        <taxon>Phlebiopsis</taxon>
    </lineage>
</organism>
<feature type="domain" description="Prephenate dehydratase" evidence="1">
    <location>
        <begin position="2"/>
        <end position="63"/>
    </location>
</feature>
<sequence>MAKHFPNVTLEKKTSTAAAARSLFDDDDLGMRSAAICSTICEKVIDGLEILQRSVQDSKSESTPHCRPRLYVNGCSQLITPVSTSSHMDSTPGCPWSTSDPSFAAPWFGCRSPRRRPRTCRPPRKHQRQRNPRTVALCIW</sequence>
<reference evidence="2 3" key="1">
    <citation type="journal article" date="2014" name="PLoS Genet.">
        <title>Analysis of the Phlebiopsis gigantea genome, transcriptome and secretome provides insight into its pioneer colonization strategies of wood.</title>
        <authorList>
            <person name="Hori C."/>
            <person name="Ishida T."/>
            <person name="Igarashi K."/>
            <person name="Samejima M."/>
            <person name="Suzuki H."/>
            <person name="Master E."/>
            <person name="Ferreira P."/>
            <person name="Ruiz-Duenas F.J."/>
            <person name="Held B."/>
            <person name="Canessa P."/>
            <person name="Larrondo L.F."/>
            <person name="Schmoll M."/>
            <person name="Druzhinina I.S."/>
            <person name="Kubicek C.P."/>
            <person name="Gaskell J.A."/>
            <person name="Kersten P."/>
            <person name="St John F."/>
            <person name="Glasner J."/>
            <person name="Sabat G."/>
            <person name="Splinter BonDurant S."/>
            <person name="Syed K."/>
            <person name="Yadav J."/>
            <person name="Mgbeahuruike A.C."/>
            <person name="Kovalchuk A."/>
            <person name="Asiegbu F.O."/>
            <person name="Lackner G."/>
            <person name="Hoffmeister D."/>
            <person name="Rencoret J."/>
            <person name="Gutierrez A."/>
            <person name="Sun H."/>
            <person name="Lindquist E."/>
            <person name="Barry K."/>
            <person name="Riley R."/>
            <person name="Grigoriev I.V."/>
            <person name="Henrissat B."/>
            <person name="Kues U."/>
            <person name="Berka R.M."/>
            <person name="Martinez A.T."/>
            <person name="Covert S.F."/>
            <person name="Blanchette R.A."/>
            <person name="Cullen D."/>
        </authorList>
    </citation>
    <scope>NUCLEOTIDE SEQUENCE [LARGE SCALE GENOMIC DNA]</scope>
    <source>
        <strain evidence="2 3">11061_1 CR5-6</strain>
    </source>
</reference>
<dbReference type="InterPro" id="IPR001086">
    <property type="entry name" value="Preph_deHydtase"/>
</dbReference>
<evidence type="ECO:0000259" key="1">
    <source>
        <dbReference type="Pfam" id="PF00800"/>
    </source>
</evidence>
<protein>
    <recommendedName>
        <fullName evidence="1">Prephenate dehydratase domain-containing protein</fullName>
    </recommendedName>
</protein>
<dbReference type="STRING" id="745531.A0A0C3S7G8"/>
<dbReference type="Pfam" id="PF00800">
    <property type="entry name" value="PDT"/>
    <property type="match status" value="1"/>
</dbReference>
<evidence type="ECO:0000313" key="2">
    <source>
        <dbReference type="EMBL" id="KIP12416.1"/>
    </source>
</evidence>
<dbReference type="Proteomes" id="UP000053257">
    <property type="component" value="Unassembled WGS sequence"/>
</dbReference>
<dbReference type="EMBL" id="KN840439">
    <property type="protein sequence ID" value="KIP12416.1"/>
    <property type="molecule type" value="Genomic_DNA"/>
</dbReference>
<dbReference type="AlphaFoldDB" id="A0A0C3S7G8"/>
<dbReference type="GO" id="GO:0009094">
    <property type="term" value="P:L-phenylalanine biosynthetic process"/>
    <property type="evidence" value="ECO:0007669"/>
    <property type="project" value="InterPro"/>
</dbReference>
<dbReference type="HOGENOM" id="CLU_1835864_0_0_1"/>
<name>A0A0C3S7G8_PHLG1</name>
<proteinExistence type="predicted"/>
<accession>A0A0C3S7G8</accession>
<dbReference type="GO" id="GO:0004664">
    <property type="term" value="F:prephenate dehydratase activity"/>
    <property type="evidence" value="ECO:0007669"/>
    <property type="project" value="InterPro"/>
</dbReference>
<gene>
    <name evidence="2" type="ORF">PHLGIDRAFT_257761</name>
</gene>
<dbReference type="Gene3D" id="3.40.190.10">
    <property type="entry name" value="Periplasmic binding protein-like II"/>
    <property type="match status" value="1"/>
</dbReference>